<evidence type="ECO:0000313" key="3">
    <source>
        <dbReference type="Proteomes" id="UP000177372"/>
    </source>
</evidence>
<dbReference type="AlphaFoldDB" id="A0A1F6F4B7"/>
<gene>
    <name evidence="2" type="ORF">A3A39_00140</name>
</gene>
<proteinExistence type="predicted"/>
<dbReference type="Proteomes" id="UP000177372">
    <property type="component" value="Unassembled WGS sequence"/>
</dbReference>
<feature type="region of interest" description="Disordered" evidence="1">
    <location>
        <begin position="1"/>
        <end position="26"/>
    </location>
</feature>
<comment type="caution">
    <text evidence="2">The sequence shown here is derived from an EMBL/GenBank/DDBJ whole genome shotgun (WGS) entry which is preliminary data.</text>
</comment>
<organism evidence="2 3">
    <name type="scientific">Candidatus Kaiserbacteria bacterium RIFCSPLOWO2_01_FULL_54_13</name>
    <dbReference type="NCBI Taxonomy" id="1798512"/>
    <lineage>
        <taxon>Bacteria</taxon>
        <taxon>Candidatus Kaiseribacteriota</taxon>
    </lineage>
</organism>
<sequence>MFMLRKPSEMPSGSSNENEEREPALKSSSSLEVHWSDVRMWQEFLREFNLEHIDLNKKEIIVYGLENNVAITRAFRLENSEHFTALTESEAEADMLKSKGNIRAVKGEAEWHKFDKQGFIVVAMNGDIHVTKHLLKNVQLGGWFLCGIHVANALRGTGYKLMGLIDRSHGHPSVDRSISDEIWEDVAVTNESEYDSAEKIEGMVTKDEMRKKLKAAGRKPGKDVVADYIELLDDAKDQHNPLSSDGNVIFKTEQDGVEIEVKLNTVLPVKENEHQNKTFVMKREI</sequence>
<dbReference type="STRING" id="1798512.A3A39_00140"/>
<evidence type="ECO:0000313" key="2">
    <source>
        <dbReference type="EMBL" id="OGG80720.1"/>
    </source>
</evidence>
<accession>A0A1F6F4B7</accession>
<protein>
    <submittedName>
        <fullName evidence="2">Uncharacterized protein</fullName>
    </submittedName>
</protein>
<reference evidence="2 3" key="1">
    <citation type="journal article" date="2016" name="Nat. Commun.">
        <title>Thousands of microbial genomes shed light on interconnected biogeochemical processes in an aquifer system.</title>
        <authorList>
            <person name="Anantharaman K."/>
            <person name="Brown C.T."/>
            <person name="Hug L.A."/>
            <person name="Sharon I."/>
            <person name="Castelle C.J."/>
            <person name="Probst A.J."/>
            <person name="Thomas B.C."/>
            <person name="Singh A."/>
            <person name="Wilkins M.J."/>
            <person name="Karaoz U."/>
            <person name="Brodie E.L."/>
            <person name="Williams K.H."/>
            <person name="Hubbard S.S."/>
            <person name="Banfield J.F."/>
        </authorList>
    </citation>
    <scope>NUCLEOTIDE SEQUENCE [LARGE SCALE GENOMIC DNA]</scope>
</reference>
<name>A0A1F6F4B7_9BACT</name>
<evidence type="ECO:0000256" key="1">
    <source>
        <dbReference type="SAM" id="MobiDB-lite"/>
    </source>
</evidence>
<dbReference type="EMBL" id="MFLZ01000001">
    <property type="protein sequence ID" value="OGG80720.1"/>
    <property type="molecule type" value="Genomic_DNA"/>
</dbReference>